<keyword evidence="3" id="KW-1185">Reference proteome</keyword>
<feature type="region of interest" description="Disordered" evidence="1">
    <location>
        <begin position="192"/>
        <end position="223"/>
    </location>
</feature>
<feature type="compositionally biased region" description="Polar residues" evidence="1">
    <location>
        <begin position="419"/>
        <end position="433"/>
    </location>
</feature>
<accession>A0AAQ3NP15</accession>
<organism evidence="2 3">
    <name type="scientific">Vigna mungo</name>
    <name type="common">Black gram</name>
    <name type="synonym">Phaseolus mungo</name>
    <dbReference type="NCBI Taxonomy" id="3915"/>
    <lineage>
        <taxon>Eukaryota</taxon>
        <taxon>Viridiplantae</taxon>
        <taxon>Streptophyta</taxon>
        <taxon>Embryophyta</taxon>
        <taxon>Tracheophyta</taxon>
        <taxon>Spermatophyta</taxon>
        <taxon>Magnoliopsida</taxon>
        <taxon>eudicotyledons</taxon>
        <taxon>Gunneridae</taxon>
        <taxon>Pentapetalae</taxon>
        <taxon>rosids</taxon>
        <taxon>fabids</taxon>
        <taxon>Fabales</taxon>
        <taxon>Fabaceae</taxon>
        <taxon>Papilionoideae</taxon>
        <taxon>50 kb inversion clade</taxon>
        <taxon>NPAAA clade</taxon>
        <taxon>indigoferoid/millettioid clade</taxon>
        <taxon>Phaseoleae</taxon>
        <taxon>Vigna</taxon>
    </lineage>
</organism>
<dbReference type="AlphaFoldDB" id="A0AAQ3NP15"/>
<evidence type="ECO:0000313" key="2">
    <source>
        <dbReference type="EMBL" id="WVZ13830.1"/>
    </source>
</evidence>
<dbReference type="EMBL" id="CP144697">
    <property type="protein sequence ID" value="WVZ13830.1"/>
    <property type="molecule type" value="Genomic_DNA"/>
</dbReference>
<protein>
    <submittedName>
        <fullName evidence="2">Uncharacterized protein</fullName>
    </submittedName>
</protein>
<evidence type="ECO:0000256" key="1">
    <source>
        <dbReference type="SAM" id="MobiDB-lite"/>
    </source>
</evidence>
<feature type="region of interest" description="Disordered" evidence="1">
    <location>
        <begin position="387"/>
        <end position="433"/>
    </location>
</feature>
<proteinExistence type="predicted"/>
<evidence type="ECO:0000313" key="3">
    <source>
        <dbReference type="Proteomes" id="UP001374535"/>
    </source>
</evidence>
<name>A0AAQ3NP15_VIGMU</name>
<gene>
    <name evidence="2" type="ORF">V8G54_011396</name>
</gene>
<dbReference type="Proteomes" id="UP001374535">
    <property type="component" value="Chromosome 4"/>
</dbReference>
<feature type="region of interest" description="Disordered" evidence="1">
    <location>
        <begin position="325"/>
        <end position="344"/>
    </location>
</feature>
<reference evidence="2 3" key="1">
    <citation type="journal article" date="2023" name="Life. Sci Alliance">
        <title>Evolutionary insights into 3D genome organization and epigenetic landscape of Vigna mungo.</title>
        <authorList>
            <person name="Junaid A."/>
            <person name="Singh B."/>
            <person name="Bhatia S."/>
        </authorList>
    </citation>
    <scope>NUCLEOTIDE SEQUENCE [LARGE SCALE GENOMIC DNA]</scope>
    <source>
        <strain evidence="2">Urdbean</strain>
    </source>
</reference>
<sequence>MHLWFNFVGKFGHSKGKMVGWSRKLVVCAGKERERRRNQIPNKEEQGVNEEERDFVLGSNEEVCSSSPYPRRPLCTHAALFALPLSILADHFAHRHLSRHFRASLPILLSSSFLEHTQVDTQPLKGFRRSSCCFLRTGHHATTLDKESCQNRFPYPLPLSPIELSHNPLKKPYPGRPPKALIFSPATSRDAGATINSGSRPFLHSSRERDRSLLRGSSPGRAHPLYQPGSHLCYQSPPRWLLTTTPPPFTFACEQGSPSPLLFYFYLLILTGVVVAKEKEVAATESISHSYCESPTRKILSSSSHSWSPPPKGLRFRLTLRMMAPPTVLPPTTSSSTADDGDENETASDSCLCFPIVSSGCRGVTSSSSQGEIHHIGEEELCLPLPVTPTPTSPLIMDSPPNQNPSPEVSTDLPGIDLVNTSHSSQNETPSLP</sequence>